<gene>
    <name evidence="2" type="ORF">M406DRAFT_247646</name>
</gene>
<feature type="region of interest" description="Disordered" evidence="1">
    <location>
        <begin position="1"/>
        <end position="52"/>
    </location>
</feature>
<dbReference type="EMBL" id="MU032344">
    <property type="protein sequence ID" value="KAF3769638.1"/>
    <property type="molecule type" value="Genomic_DNA"/>
</dbReference>
<comment type="caution">
    <text evidence="2">The sequence shown here is derived from an EMBL/GenBank/DDBJ whole genome shotgun (WGS) entry which is preliminary data.</text>
</comment>
<evidence type="ECO:0000313" key="3">
    <source>
        <dbReference type="Proteomes" id="UP000803844"/>
    </source>
</evidence>
<feature type="region of interest" description="Disordered" evidence="1">
    <location>
        <begin position="86"/>
        <end position="106"/>
    </location>
</feature>
<feature type="compositionally biased region" description="Basic and acidic residues" evidence="1">
    <location>
        <begin position="86"/>
        <end position="95"/>
    </location>
</feature>
<keyword evidence="3" id="KW-1185">Reference proteome</keyword>
<protein>
    <submittedName>
        <fullName evidence="2">Uncharacterized protein</fullName>
    </submittedName>
</protein>
<evidence type="ECO:0000313" key="2">
    <source>
        <dbReference type="EMBL" id="KAF3769638.1"/>
    </source>
</evidence>
<dbReference type="RefSeq" id="XP_040780599.1">
    <property type="nucleotide sequence ID" value="XM_040916476.1"/>
</dbReference>
<dbReference type="Proteomes" id="UP000803844">
    <property type="component" value="Unassembled WGS sequence"/>
</dbReference>
<accession>A0A9P5CSU2</accession>
<dbReference type="AlphaFoldDB" id="A0A9P5CSU2"/>
<proteinExistence type="predicted"/>
<reference evidence="2" key="1">
    <citation type="journal article" date="2020" name="Phytopathology">
        <title>Genome sequence of the chestnut blight fungus Cryphonectria parasitica EP155: A fundamental resource for an archetypical invasive plant pathogen.</title>
        <authorList>
            <person name="Crouch J.A."/>
            <person name="Dawe A."/>
            <person name="Aerts A."/>
            <person name="Barry K."/>
            <person name="Churchill A.C.L."/>
            <person name="Grimwood J."/>
            <person name="Hillman B."/>
            <person name="Milgroom M.G."/>
            <person name="Pangilinan J."/>
            <person name="Smith M."/>
            <person name="Salamov A."/>
            <person name="Schmutz J."/>
            <person name="Yadav J."/>
            <person name="Grigoriev I.V."/>
            <person name="Nuss D."/>
        </authorList>
    </citation>
    <scope>NUCLEOTIDE SEQUENCE</scope>
    <source>
        <strain evidence="2">EP155</strain>
    </source>
</reference>
<name>A0A9P5CSU2_CRYP1</name>
<organism evidence="2 3">
    <name type="scientific">Cryphonectria parasitica (strain ATCC 38755 / EP155)</name>
    <dbReference type="NCBI Taxonomy" id="660469"/>
    <lineage>
        <taxon>Eukaryota</taxon>
        <taxon>Fungi</taxon>
        <taxon>Dikarya</taxon>
        <taxon>Ascomycota</taxon>
        <taxon>Pezizomycotina</taxon>
        <taxon>Sordariomycetes</taxon>
        <taxon>Sordariomycetidae</taxon>
        <taxon>Diaporthales</taxon>
        <taxon>Cryphonectriaceae</taxon>
        <taxon>Cryphonectria-Endothia species complex</taxon>
        <taxon>Cryphonectria</taxon>
    </lineage>
</organism>
<sequence length="436" mass="48818">MTNPRVSDDTSSPSGTGGPPPRQRQDRPERTTQRYRVPEQRQPASSTLDGLEYGLNNANTQLRALLEYTNTSITSPLTPSLHIHTAQHDQAEDSRRAKRRKLDCDRPGSTFKGFRYGRFGQVEPGQLKMEIHSCDGGVYEDNANNPPENILMNNDGVYCSKKDSCNIVLRHQGATVFTLTELIIRAPGPKFSAPVREGLVFVSMATDELFTRTAQYKVKYVLAPEPRSSNAERDPAPILSVRHNEDGTTITRLHQQPTLARFELHYKTAVFPAEPLGFPVTIATDCSDPEDNVPHPRLRGLPHDVIGMMPFESDSSEDEENNVNAWDDIRFDDEEDFPQQPTPPRRSHGLTLAEVAEASQLATQEAVQAVGGKLLRPHAKFFIEKGKNRCTIKFDPPVTGRFILLKMYHPSDNIDIQGVYAKGFAGPRYFPSLELR</sequence>
<dbReference type="OrthoDB" id="2351940at2759"/>
<feature type="compositionally biased region" description="Basic and acidic residues" evidence="1">
    <location>
        <begin position="23"/>
        <end position="39"/>
    </location>
</feature>
<dbReference type="GeneID" id="63833605"/>
<evidence type="ECO:0000256" key="1">
    <source>
        <dbReference type="SAM" id="MobiDB-lite"/>
    </source>
</evidence>